<protein>
    <recommendedName>
        <fullName evidence="7">F-box domain-containing protein</fullName>
    </recommendedName>
</protein>
<dbReference type="InterPro" id="IPR006553">
    <property type="entry name" value="Leu-rich_rpt_Cys-con_subtyp"/>
</dbReference>
<keyword evidence="9" id="KW-1185">Reference proteome</keyword>
<dbReference type="Gene3D" id="3.80.10.10">
    <property type="entry name" value="Ribonuclease Inhibitor"/>
    <property type="match status" value="1"/>
</dbReference>
<dbReference type="Gene3D" id="1.20.1280.50">
    <property type="match status" value="1"/>
</dbReference>
<dbReference type="GO" id="GO:0031146">
    <property type="term" value="P:SCF-dependent proteasomal ubiquitin-dependent protein catabolic process"/>
    <property type="evidence" value="ECO:0007669"/>
    <property type="project" value="TreeGrafter"/>
</dbReference>
<proteinExistence type="predicted"/>
<dbReference type="SUPFAM" id="SSF52047">
    <property type="entry name" value="RNI-like"/>
    <property type="match status" value="1"/>
</dbReference>
<feature type="non-terminal residue" evidence="8">
    <location>
        <position position="1"/>
    </location>
</feature>
<organism evidence="8 9">
    <name type="scientific">Rhododendron williamsianum</name>
    <dbReference type="NCBI Taxonomy" id="262921"/>
    <lineage>
        <taxon>Eukaryota</taxon>
        <taxon>Viridiplantae</taxon>
        <taxon>Streptophyta</taxon>
        <taxon>Embryophyta</taxon>
        <taxon>Tracheophyta</taxon>
        <taxon>Spermatophyta</taxon>
        <taxon>Magnoliopsida</taxon>
        <taxon>eudicotyledons</taxon>
        <taxon>Gunneridae</taxon>
        <taxon>Pentapetalae</taxon>
        <taxon>asterids</taxon>
        <taxon>Ericales</taxon>
        <taxon>Ericaceae</taxon>
        <taxon>Ericoideae</taxon>
        <taxon>Rhodoreae</taxon>
        <taxon>Rhododendron</taxon>
    </lineage>
</organism>
<dbReference type="Pfam" id="PF18511">
    <property type="entry name" value="F-box_5"/>
    <property type="match status" value="1"/>
</dbReference>
<dbReference type="Proteomes" id="UP000428333">
    <property type="component" value="Linkage Group LG11"/>
</dbReference>
<evidence type="ECO:0000256" key="2">
    <source>
        <dbReference type="ARBA" id="ARBA00004906"/>
    </source>
</evidence>
<evidence type="ECO:0000256" key="5">
    <source>
        <dbReference type="ARBA" id="ARBA00023242"/>
    </source>
</evidence>
<dbReference type="SMART" id="SM00256">
    <property type="entry name" value="FBOX"/>
    <property type="match status" value="1"/>
</dbReference>
<evidence type="ECO:0000256" key="6">
    <source>
        <dbReference type="ARBA" id="ARBA00023294"/>
    </source>
</evidence>
<dbReference type="InterPro" id="IPR041101">
    <property type="entry name" value="Transp_inhibit"/>
</dbReference>
<feature type="domain" description="F-box" evidence="7">
    <location>
        <begin position="4"/>
        <end position="45"/>
    </location>
</feature>
<comment type="subcellular location">
    <subcellularLocation>
        <location evidence="1">Nucleus</location>
    </subcellularLocation>
</comment>
<dbReference type="GO" id="GO:0005634">
    <property type="term" value="C:nucleus"/>
    <property type="evidence" value="ECO:0007669"/>
    <property type="project" value="UniProtKB-SubCell"/>
</dbReference>
<keyword evidence="4" id="KW-0833">Ubl conjugation pathway</keyword>
<dbReference type="OrthoDB" id="423607at2759"/>
<dbReference type="EMBL" id="QEFC01003198">
    <property type="protein sequence ID" value="KAE9449013.1"/>
    <property type="molecule type" value="Genomic_DNA"/>
</dbReference>
<dbReference type="FunFam" id="1.20.1280.50:FF:000006">
    <property type="entry name" value="Transport inhibitor response 1"/>
    <property type="match status" value="1"/>
</dbReference>
<dbReference type="SMART" id="SM00367">
    <property type="entry name" value="LRR_CC"/>
    <property type="match status" value="6"/>
</dbReference>
<dbReference type="FunFam" id="3.80.10.10:FF:000029">
    <property type="entry name" value="Transport inhibitor response 1"/>
    <property type="match status" value="1"/>
</dbReference>
<dbReference type="InterPro" id="IPR041567">
    <property type="entry name" value="COI1_F-box"/>
</dbReference>
<dbReference type="GO" id="GO:0010152">
    <property type="term" value="P:pollen maturation"/>
    <property type="evidence" value="ECO:0007669"/>
    <property type="project" value="UniProtKB-ARBA"/>
</dbReference>
<dbReference type="InterPro" id="IPR032675">
    <property type="entry name" value="LRR_dom_sf"/>
</dbReference>
<dbReference type="PANTHER" id="PTHR16134:SF45">
    <property type="entry name" value="PROTEIN AUXIN SIGNALING F-BOX 3"/>
    <property type="match status" value="1"/>
</dbReference>
<evidence type="ECO:0000256" key="3">
    <source>
        <dbReference type="ARBA" id="ARBA00022473"/>
    </source>
</evidence>
<gene>
    <name evidence="8" type="ORF">C3L33_19084</name>
</gene>
<dbReference type="GO" id="GO:0010011">
    <property type="term" value="F:auxin binding"/>
    <property type="evidence" value="ECO:0007669"/>
    <property type="project" value="UniProtKB-ARBA"/>
</dbReference>
<reference evidence="8 9" key="1">
    <citation type="journal article" date="2019" name="Genome Biol. Evol.">
        <title>The Rhododendron genome and chromosomal organization provide insight into shared whole-genome duplications across the heath family (Ericaceae).</title>
        <authorList>
            <person name="Soza V.L."/>
            <person name="Lindsley D."/>
            <person name="Waalkes A."/>
            <person name="Ramage E."/>
            <person name="Patwardhan R.P."/>
            <person name="Burton J.N."/>
            <person name="Adey A."/>
            <person name="Kumar A."/>
            <person name="Qiu R."/>
            <person name="Shendure J."/>
            <person name="Hall B."/>
        </authorList>
    </citation>
    <scope>NUCLEOTIDE SEQUENCE [LARGE SCALE GENOMIC DNA]</scope>
    <source>
        <strain evidence="8">RSF 1966-606</strain>
    </source>
</reference>
<evidence type="ECO:0000313" key="9">
    <source>
        <dbReference type="Proteomes" id="UP000428333"/>
    </source>
</evidence>
<dbReference type="AlphaFoldDB" id="A0A6A4KN88"/>
<comment type="pathway">
    <text evidence="2">Protein modification; protein ubiquitination.</text>
</comment>
<dbReference type="InterPro" id="IPR001810">
    <property type="entry name" value="F-box_dom"/>
</dbReference>
<keyword evidence="5" id="KW-0539">Nucleus</keyword>
<name>A0A6A4KN88_9ERIC</name>
<evidence type="ECO:0000256" key="1">
    <source>
        <dbReference type="ARBA" id="ARBA00004123"/>
    </source>
</evidence>
<dbReference type="CDD" id="cd22159">
    <property type="entry name" value="F-box_AtTIR1-like"/>
    <property type="match status" value="1"/>
</dbReference>
<dbReference type="Pfam" id="PF18791">
    <property type="entry name" value="Transp_inhibit"/>
    <property type="match status" value="1"/>
</dbReference>
<evidence type="ECO:0000256" key="4">
    <source>
        <dbReference type="ARBA" id="ARBA00022786"/>
    </source>
</evidence>
<keyword evidence="6" id="KW-0927">Auxin signaling pathway</keyword>
<evidence type="ECO:0000313" key="8">
    <source>
        <dbReference type="EMBL" id="KAE9449013.1"/>
    </source>
</evidence>
<dbReference type="GO" id="GO:0009734">
    <property type="term" value="P:auxin-activated signaling pathway"/>
    <property type="evidence" value="ECO:0007669"/>
    <property type="project" value="UniProtKB-KW"/>
</dbReference>
<dbReference type="PANTHER" id="PTHR16134">
    <property type="entry name" value="F-BOX/TPR REPEAT PROTEIN POF3"/>
    <property type="match status" value="1"/>
</dbReference>
<sequence length="628" mass="70784">MNYFPEEVLEHVFDFLTSHRDRNAVSVVCKSWYTVERFSRERVFVGNCYAISPERLIERFPRVRSLTLKGMPHFADFNLVPNDWGGFVYPWIEAMVKSGVNLEELRLKRMVVSDEGLELLSRSFANFNSLVLVSCEGFTTDGLAAIASNCRYNNVLYAFMDMYGVDLDDVNHLGKLGTRNHVSKLVSIFVLQIQTPFDDAYDWQRFLRELDLQENEVEDHRGQWLSCFPDSCTSLVSLNFACLKGEVNLAALERLVARCRKLRSLRLNHAVPLDSLQKILAQAPQLVDLGTGAFVSDPNSESYHKLQAAILKCTSIRSLSGFLEVAPRCLDAMYPICLNLTSLNLSYAPGIHGSDLIKLIRNCRKLQRLWVLDCIGDKGLEVVASTCKELQELRVFPSDPHGVGHAAVTEEGLVAISAGCPKLHSLLYFCQQVTNAALINVAKNCPNFIRFRLATLNPTIPDPVTFQPLDEGFGAIVQSCKRLRRLSLSGHLTDQVFLYIGMYAEQLEMLSIAFAGETDKGMLYVLNGCKKLKKLEIRDSPFGNMGLLTDVGKYETMRSLWMSSCEVTLGGCKALAKKMPRLNVEIIDENGLIEVNPDDDDRQKVEKMYLYRTLVGPRRDAPEFVWTL</sequence>
<accession>A0A6A4KN88</accession>
<keyword evidence="3" id="KW-0217">Developmental protein</keyword>
<comment type="caution">
    <text evidence="8">The sequence shown here is derived from an EMBL/GenBank/DDBJ whole genome shotgun (WGS) entry which is preliminary data.</text>
</comment>
<dbReference type="GO" id="GO:0019005">
    <property type="term" value="C:SCF ubiquitin ligase complex"/>
    <property type="evidence" value="ECO:0007669"/>
    <property type="project" value="TreeGrafter"/>
</dbReference>
<evidence type="ECO:0000259" key="7">
    <source>
        <dbReference type="SMART" id="SM00256"/>
    </source>
</evidence>